<proteinExistence type="predicted"/>
<evidence type="ECO:0000313" key="2">
    <source>
        <dbReference type="EMBL" id="EHO48011.1"/>
    </source>
</evidence>
<dbReference type="STRING" id="797516.HMPREF9104_03017"/>
<dbReference type="PATRIC" id="fig|797516.3.peg.2722"/>
<evidence type="ECO:0008006" key="4">
    <source>
        <dbReference type="Google" id="ProtNLM"/>
    </source>
</evidence>
<reference evidence="2 3" key="1">
    <citation type="submission" date="2011-09" db="EMBL/GenBank/DDBJ databases">
        <authorList>
            <person name="Weinstock G."/>
            <person name="Sodergren E."/>
            <person name="Clifton S."/>
            <person name="Fulton L."/>
            <person name="Fulton B."/>
            <person name="Courtney L."/>
            <person name="Fronick C."/>
            <person name="Harrison M."/>
            <person name="Strong C."/>
            <person name="Farmer C."/>
            <person name="Delahaunty K."/>
            <person name="Markovic C."/>
            <person name="Hall O."/>
            <person name="Minx P."/>
            <person name="Tomlinson C."/>
            <person name="Mitreva M."/>
            <person name="Hou S."/>
            <person name="Chen J."/>
            <person name="Wollam A."/>
            <person name="Pepin K.H."/>
            <person name="Johnson M."/>
            <person name="Bhonagiri V."/>
            <person name="Zhang X."/>
            <person name="Suruliraj S."/>
            <person name="Warren W."/>
            <person name="Chinwalla A."/>
            <person name="Mardis E.R."/>
            <person name="Wilson R.K."/>
        </authorList>
    </citation>
    <scope>NUCLEOTIDE SEQUENCE [LARGE SCALE GENOMIC DNA]</scope>
    <source>
        <strain evidence="2 3">F0435</strain>
    </source>
</reference>
<dbReference type="HOGENOM" id="CLU_3119144_0_0_9"/>
<protein>
    <recommendedName>
        <fullName evidence="4">Lmo0937 family membrane protein</fullName>
    </recommendedName>
</protein>
<dbReference type="EMBL" id="AGRJ01000248">
    <property type="protein sequence ID" value="EHO48011.1"/>
    <property type="molecule type" value="Genomic_DNA"/>
</dbReference>
<accession>H1LK71</accession>
<dbReference type="RefSeq" id="WP_008858163.1">
    <property type="nucleotide sequence ID" value="NZ_JH591057.1"/>
</dbReference>
<dbReference type="Proteomes" id="UP000005025">
    <property type="component" value="Unassembled WGS sequence"/>
</dbReference>
<evidence type="ECO:0000313" key="3">
    <source>
        <dbReference type="Proteomes" id="UP000005025"/>
    </source>
</evidence>
<keyword evidence="1" id="KW-0812">Transmembrane</keyword>
<gene>
    <name evidence="2" type="ORF">HMPREF9104_03017</name>
</gene>
<feature type="transmembrane region" description="Helical" evidence="1">
    <location>
        <begin position="7"/>
        <end position="24"/>
    </location>
</feature>
<sequence length="50" mass="5517">MAKTRLILLVVIWLLTMALFIAFIFGSGNFSSVLVLFVISLVLTVAFRNG</sequence>
<feature type="transmembrane region" description="Helical" evidence="1">
    <location>
        <begin position="30"/>
        <end position="47"/>
    </location>
</feature>
<keyword evidence="1" id="KW-1133">Transmembrane helix</keyword>
<organism evidence="2 3">
    <name type="scientific">Lentilactobacillus kisonensis F0435</name>
    <dbReference type="NCBI Taxonomy" id="797516"/>
    <lineage>
        <taxon>Bacteria</taxon>
        <taxon>Bacillati</taxon>
        <taxon>Bacillota</taxon>
        <taxon>Bacilli</taxon>
        <taxon>Lactobacillales</taxon>
        <taxon>Lactobacillaceae</taxon>
        <taxon>Lentilactobacillus</taxon>
    </lineage>
</organism>
<evidence type="ECO:0000256" key="1">
    <source>
        <dbReference type="SAM" id="Phobius"/>
    </source>
</evidence>
<name>H1LK71_9LACO</name>
<comment type="caution">
    <text evidence="2">The sequence shown here is derived from an EMBL/GenBank/DDBJ whole genome shotgun (WGS) entry which is preliminary data.</text>
</comment>
<keyword evidence="1" id="KW-0472">Membrane</keyword>
<dbReference type="AlphaFoldDB" id="H1LK71"/>